<dbReference type="GO" id="GO:0005615">
    <property type="term" value="C:extracellular space"/>
    <property type="evidence" value="ECO:0007669"/>
    <property type="project" value="Ensembl"/>
</dbReference>
<dbReference type="GO" id="GO:0010966">
    <property type="term" value="P:regulation of phosphate transport"/>
    <property type="evidence" value="ECO:0007669"/>
    <property type="project" value="Ensembl"/>
</dbReference>
<dbReference type="Pfam" id="PF00167">
    <property type="entry name" value="FGF"/>
    <property type="match status" value="1"/>
</dbReference>
<protein>
    <submittedName>
        <fullName evidence="5">Fibroblast growth factor 23</fullName>
    </submittedName>
</protein>
<dbReference type="Proteomes" id="UP000694387">
    <property type="component" value="Chromosome 22"/>
</dbReference>
<dbReference type="GO" id="GO:0008083">
    <property type="term" value="F:growth factor activity"/>
    <property type="evidence" value="ECO:0007669"/>
    <property type="project" value="UniProtKB-KW"/>
</dbReference>
<dbReference type="SMART" id="SM00442">
    <property type="entry name" value="FGF"/>
    <property type="match status" value="1"/>
</dbReference>
<evidence type="ECO:0000256" key="4">
    <source>
        <dbReference type="SAM" id="SignalP"/>
    </source>
</evidence>
<dbReference type="GO" id="GO:0045668">
    <property type="term" value="P:negative regulation of osteoblast differentiation"/>
    <property type="evidence" value="ECO:0007669"/>
    <property type="project" value="Ensembl"/>
</dbReference>
<dbReference type="GO" id="GO:0042369">
    <property type="term" value="P:vitamin D catabolic process"/>
    <property type="evidence" value="ECO:0007669"/>
    <property type="project" value="Ensembl"/>
</dbReference>
<feature type="compositionally biased region" description="Basic and acidic residues" evidence="3">
    <location>
        <begin position="172"/>
        <end position="182"/>
    </location>
</feature>
<evidence type="ECO:0000256" key="1">
    <source>
        <dbReference type="ARBA" id="ARBA00007936"/>
    </source>
</evidence>
<dbReference type="InterPro" id="IPR008996">
    <property type="entry name" value="IL1/FGF"/>
</dbReference>
<reference evidence="5" key="2">
    <citation type="submission" date="2025-08" db="UniProtKB">
        <authorList>
            <consortium name="Ensembl"/>
        </authorList>
    </citation>
    <scope>IDENTIFICATION</scope>
</reference>
<evidence type="ECO:0000256" key="3">
    <source>
        <dbReference type="SAM" id="MobiDB-lite"/>
    </source>
</evidence>
<dbReference type="GO" id="GO:0070371">
    <property type="term" value="P:ERK1 and ERK2 cascade"/>
    <property type="evidence" value="ECO:0007669"/>
    <property type="project" value="Ensembl"/>
</dbReference>
<keyword evidence="6" id="KW-1185">Reference proteome</keyword>
<accession>A0A8C4MGF5</accession>
<dbReference type="InterPro" id="IPR002209">
    <property type="entry name" value="Fibroblast_GF_fam"/>
</dbReference>
<evidence type="ECO:0000313" key="6">
    <source>
        <dbReference type="Proteomes" id="UP000694387"/>
    </source>
</evidence>
<dbReference type="PANTHER" id="PTHR11486">
    <property type="entry name" value="FIBROBLAST GROWTH FACTOR"/>
    <property type="match status" value="1"/>
</dbReference>
<evidence type="ECO:0000313" key="5">
    <source>
        <dbReference type="Ensembl" id="ENSEASP00005025083.2"/>
    </source>
</evidence>
<dbReference type="GO" id="GO:0045893">
    <property type="term" value="P:positive regulation of DNA-templated transcription"/>
    <property type="evidence" value="ECO:0007669"/>
    <property type="project" value="Ensembl"/>
</dbReference>
<dbReference type="SUPFAM" id="SSF50353">
    <property type="entry name" value="Cytokine"/>
    <property type="match status" value="1"/>
</dbReference>
<reference evidence="5" key="3">
    <citation type="submission" date="2025-09" db="UniProtKB">
        <authorList>
            <consortium name="Ensembl"/>
        </authorList>
    </citation>
    <scope>IDENTIFICATION</scope>
</reference>
<keyword evidence="4" id="KW-0732">Signal</keyword>
<dbReference type="GO" id="GO:1904383">
    <property type="term" value="P:response to sodium phosphate"/>
    <property type="evidence" value="ECO:0007669"/>
    <property type="project" value="Ensembl"/>
</dbReference>
<name>A0A8C4MGF5_EQUAS</name>
<sequence length="232" mass="25938">MSGPCLGLLVYVLCSAVKAYPNASPLLDSSWGSLTHLYTATARNSYHLQIHKDGHVDGTPHQTIYSALMIRSEDAGFVVITGVMSRRYLCMDFRGNIFGSVIPESCSFRQRTLENGYDVYHSPQHRFLVSLGRAKRAFLPGTNPPPYSQFLSRRNEIPLVHFNTPRPRRHTRSAEDNSERDPLNVLKPRPRMTPAPASCSQDDPLGVVRGNRVNTHAGGAGVERCRPFPKFF</sequence>
<dbReference type="GO" id="GO:0070374">
    <property type="term" value="P:positive regulation of ERK1 and ERK2 cascade"/>
    <property type="evidence" value="ECO:0007669"/>
    <property type="project" value="Ensembl"/>
</dbReference>
<dbReference type="GO" id="GO:0055074">
    <property type="term" value="P:calcium ion homeostasis"/>
    <property type="evidence" value="ECO:0007669"/>
    <property type="project" value="Ensembl"/>
</dbReference>
<dbReference type="GO" id="GO:0005105">
    <property type="term" value="F:type 1 fibroblast growth factor receptor binding"/>
    <property type="evidence" value="ECO:0007669"/>
    <property type="project" value="Ensembl"/>
</dbReference>
<comment type="similarity">
    <text evidence="1">Belongs to the heparin-binding growth factors family.</text>
</comment>
<dbReference type="Gene3D" id="2.80.10.50">
    <property type="match status" value="1"/>
</dbReference>
<dbReference type="Ensembl" id="ENSEAST00005027230.2">
    <property type="protein sequence ID" value="ENSEASP00005025083.2"/>
    <property type="gene ID" value="ENSEASG00005017073.2"/>
</dbReference>
<dbReference type="GO" id="GO:0030643">
    <property type="term" value="P:intracellular phosphate ion homeostasis"/>
    <property type="evidence" value="ECO:0007669"/>
    <property type="project" value="Ensembl"/>
</dbReference>
<dbReference type="AlphaFoldDB" id="A0A8C4MGF5"/>
<reference evidence="5 6" key="1">
    <citation type="journal article" date="2020" name="Nat. Commun.">
        <title>Donkey genomes provide new insights into domestication and selection for coat color.</title>
        <authorList>
            <person name="Wang"/>
            <person name="C."/>
            <person name="Li"/>
            <person name="H."/>
            <person name="Guo"/>
            <person name="Y."/>
            <person name="Huang"/>
            <person name="J."/>
            <person name="Sun"/>
            <person name="Y."/>
            <person name="Min"/>
            <person name="J."/>
            <person name="Wang"/>
            <person name="J."/>
            <person name="Fang"/>
            <person name="X."/>
            <person name="Zhao"/>
            <person name="Z."/>
            <person name="Wang"/>
            <person name="S."/>
            <person name="Zhang"/>
            <person name="Y."/>
            <person name="Liu"/>
            <person name="Q."/>
            <person name="Jiang"/>
            <person name="Q."/>
            <person name="Wang"/>
            <person name="X."/>
            <person name="Guo"/>
            <person name="Y."/>
            <person name="Yang"/>
            <person name="C."/>
            <person name="Wang"/>
            <person name="Y."/>
            <person name="Tian"/>
            <person name="F."/>
            <person name="Zhuang"/>
            <person name="G."/>
            <person name="Fan"/>
            <person name="Y."/>
            <person name="Gao"/>
            <person name="Q."/>
            <person name="Li"/>
            <person name="Y."/>
            <person name="Ju"/>
            <person name="Z."/>
            <person name="Li"/>
            <person name="J."/>
            <person name="Li"/>
            <person name="R."/>
            <person name="Hou"/>
            <person name="M."/>
            <person name="Yang"/>
            <person name="G."/>
            <person name="Liu"/>
            <person name="G."/>
            <person name="Liu"/>
            <person name="W."/>
            <person name="Guo"/>
            <person name="J."/>
            <person name="Pan"/>
            <person name="S."/>
            <person name="Fan"/>
            <person name="G."/>
            <person name="Zhang"/>
            <person name="W."/>
            <person name="Zhang"/>
            <person name="R."/>
            <person name="Yu"/>
            <person name="J."/>
            <person name="Zhang"/>
            <person name="X."/>
            <person name="Yin"/>
            <person name="Q."/>
            <person name="Ji"/>
            <person name="C."/>
            <person name="Jin"/>
            <person name="Y."/>
            <person name="Yue"/>
            <person name="G."/>
            <person name="Liu"/>
            <person name="M."/>
            <person name="Xu"/>
            <person name="J."/>
            <person name="Liu"/>
            <person name="S."/>
            <person name="Jordana"/>
            <person name="J."/>
            <person name="Noce"/>
            <person name="A."/>
            <person name="Amills"/>
            <person name="M."/>
            <person name="Wu"/>
            <person name="D.D."/>
            <person name="Li"/>
            <person name="S."/>
            <person name="Zhou"/>
            <person name="X. and Zhong"/>
            <person name="J."/>
        </authorList>
    </citation>
    <scope>NUCLEOTIDE SEQUENCE [LARGE SCALE GENOMIC DNA]</scope>
</reference>
<keyword evidence="2" id="KW-0339">Growth factor</keyword>
<proteinExistence type="inferred from homology"/>
<dbReference type="GeneTree" id="ENSGT00940000160821"/>
<organism evidence="5 6">
    <name type="scientific">Equus asinus</name>
    <name type="common">Donkey</name>
    <name type="synonym">Equus africanus asinus</name>
    <dbReference type="NCBI Taxonomy" id="9793"/>
    <lineage>
        <taxon>Eukaryota</taxon>
        <taxon>Metazoa</taxon>
        <taxon>Chordata</taxon>
        <taxon>Craniata</taxon>
        <taxon>Vertebrata</taxon>
        <taxon>Euteleostomi</taxon>
        <taxon>Mammalia</taxon>
        <taxon>Eutheria</taxon>
        <taxon>Laurasiatheria</taxon>
        <taxon>Perissodactyla</taxon>
        <taxon>Equidae</taxon>
        <taxon>Equus</taxon>
    </lineage>
</organism>
<evidence type="ECO:0000256" key="2">
    <source>
        <dbReference type="ARBA" id="ARBA00023030"/>
    </source>
</evidence>
<gene>
    <name evidence="5" type="primary">FGF23</name>
</gene>
<feature type="chain" id="PRO_5040380748" evidence="4">
    <location>
        <begin position="20"/>
        <end position="232"/>
    </location>
</feature>
<dbReference type="GO" id="GO:0090080">
    <property type="term" value="P:positive regulation of MAPKKK cascade by fibroblast growth factor receptor signaling pathway"/>
    <property type="evidence" value="ECO:0007669"/>
    <property type="project" value="Ensembl"/>
</dbReference>
<feature type="region of interest" description="Disordered" evidence="3">
    <location>
        <begin position="163"/>
        <end position="206"/>
    </location>
</feature>
<feature type="signal peptide" evidence="4">
    <location>
        <begin position="1"/>
        <end position="19"/>
    </location>
</feature>
<dbReference type="GO" id="GO:0030502">
    <property type="term" value="P:negative regulation of bone mineralization"/>
    <property type="evidence" value="ECO:0007669"/>
    <property type="project" value="Ensembl"/>
</dbReference>